<dbReference type="PRINTS" id="PR01265">
    <property type="entry name" value="LINKMODULE"/>
</dbReference>
<evidence type="ECO:0000259" key="15">
    <source>
        <dbReference type="PROSITE" id="PS50963"/>
    </source>
</evidence>
<dbReference type="EMBL" id="JAYMGO010000022">
    <property type="protein sequence ID" value="KAL1251606.1"/>
    <property type="molecule type" value="Genomic_DNA"/>
</dbReference>
<feature type="domain" description="FAS1" evidence="14">
    <location>
        <begin position="1744"/>
        <end position="1884"/>
    </location>
</feature>
<dbReference type="InterPro" id="IPR000782">
    <property type="entry name" value="FAS1_domain"/>
</dbReference>
<dbReference type="InterPro" id="IPR056806">
    <property type="entry name" value="EGF_STAB1-2"/>
</dbReference>
<dbReference type="Pfam" id="PF00193">
    <property type="entry name" value="Xlink"/>
    <property type="match status" value="1"/>
</dbReference>
<dbReference type="Pfam" id="PF02469">
    <property type="entry name" value="Fasciclin"/>
    <property type="match status" value="7"/>
</dbReference>
<dbReference type="PROSITE" id="PS01241">
    <property type="entry name" value="LINK_1"/>
    <property type="match status" value="1"/>
</dbReference>
<dbReference type="InterPro" id="IPR036378">
    <property type="entry name" value="FAS1_dom_sf"/>
</dbReference>
<evidence type="ECO:0000256" key="3">
    <source>
        <dbReference type="ARBA" id="ARBA00022692"/>
    </source>
</evidence>
<feature type="domain" description="FAS1" evidence="14">
    <location>
        <begin position="2335"/>
        <end position="2475"/>
    </location>
</feature>
<feature type="domain" description="EGF-like" evidence="13">
    <location>
        <begin position="1436"/>
        <end position="1475"/>
    </location>
</feature>
<dbReference type="PROSITE" id="PS50963">
    <property type="entry name" value="LINK_2"/>
    <property type="match status" value="1"/>
</dbReference>
<evidence type="ECO:0000256" key="9">
    <source>
        <dbReference type="ARBA" id="ARBA00023292"/>
    </source>
</evidence>
<dbReference type="PROSITE" id="PS01248">
    <property type="entry name" value="EGF_LAM_1"/>
    <property type="match status" value="2"/>
</dbReference>
<feature type="disulfide bond" evidence="10">
    <location>
        <begin position="1440"/>
        <end position="1450"/>
    </location>
</feature>
<dbReference type="SUPFAM" id="SSF82153">
    <property type="entry name" value="FAS1 domain"/>
    <property type="match status" value="7"/>
</dbReference>
<dbReference type="SMART" id="SM00180">
    <property type="entry name" value="EGF_Lam"/>
    <property type="match status" value="4"/>
</dbReference>
<dbReference type="Pfam" id="PF12947">
    <property type="entry name" value="EGF_3"/>
    <property type="match status" value="9"/>
</dbReference>
<dbReference type="SUPFAM" id="SSF56436">
    <property type="entry name" value="C-type lectin-like"/>
    <property type="match status" value="1"/>
</dbReference>
<evidence type="ECO:0000259" key="14">
    <source>
        <dbReference type="PROSITE" id="PS50213"/>
    </source>
</evidence>
<comment type="caution">
    <text evidence="10">Lacks conserved residue(s) required for the propagation of feature annotation.</text>
</comment>
<feature type="domain" description="FAS1" evidence="14">
    <location>
        <begin position="997"/>
        <end position="1125"/>
    </location>
</feature>
<dbReference type="InterPro" id="IPR024731">
    <property type="entry name" value="NELL2-like_EGF"/>
</dbReference>
<feature type="disulfide bond" evidence="10">
    <location>
        <begin position="1444"/>
        <end position="1461"/>
    </location>
</feature>
<protein>
    <recommendedName>
        <fullName evidence="18">Stabilin 1</fullName>
    </recommendedName>
</protein>
<evidence type="ECO:0000313" key="17">
    <source>
        <dbReference type="Proteomes" id="UP001558613"/>
    </source>
</evidence>
<keyword evidence="8" id="KW-0325">Glycoprotein</keyword>
<feature type="domain" description="FAS1" evidence="14">
    <location>
        <begin position="1136"/>
        <end position="1264"/>
    </location>
</feature>
<dbReference type="Proteomes" id="UP001558613">
    <property type="component" value="Unassembled WGS sequence"/>
</dbReference>
<feature type="disulfide bond" evidence="10">
    <location>
        <begin position="1378"/>
        <end position="1387"/>
    </location>
</feature>
<dbReference type="Gene3D" id="2.10.25.10">
    <property type="entry name" value="Laminin"/>
    <property type="match status" value="11"/>
</dbReference>
<dbReference type="InterPro" id="IPR000742">
    <property type="entry name" value="EGF"/>
</dbReference>
<feature type="domain" description="FAS1" evidence="14">
    <location>
        <begin position="369"/>
        <end position="499"/>
    </location>
</feature>
<comment type="subcellular location">
    <subcellularLocation>
        <location evidence="1">Membrane</location>
        <topology evidence="1">Single-pass type I membrane protein</topology>
    </subcellularLocation>
</comment>
<dbReference type="PANTHER" id="PTHR24038">
    <property type="entry name" value="STABILIN"/>
    <property type="match status" value="1"/>
</dbReference>
<keyword evidence="7" id="KW-0675">Receptor</keyword>
<dbReference type="SMART" id="SM00181">
    <property type="entry name" value="EGF"/>
    <property type="match status" value="23"/>
</dbReference>
<evidence type="ECO:0000256" key="10">
    <source>
        <dbReference type="PROSITE-ProRule" id="PRU00076"/>
    </source>
</evidence>
<evidence type="ECO:0000256" key="6">
    <source>
        <dbReference type="ARBA" id="ARBA00023157"/>
    </source>
</evidence>
<evidence type="ECO:0000256" key="12">
    <source>
        <dbReference type="SAM" id="Phobius"/>
    </source>
</evidence>
<feature type="disulfide bond" evidence="10">
    <location>
        <begin position="2011"/>
        <end position="2020"/>
    </location>
</feature>
<keyword evidence="2 10" id="KW-0245">EGF-like domain</keyword>
<feature type="disulfide bond" evidence="10">
    <location>
        <begin position="176"/>
        <end position="193"/>
    </location>
</feature>
<dbReference type="PROSITE" id="PS01186">
    <property type="entry name" value="EGF_2"/>
    <property type="match status" value="12"/>
</dbReference>
<dbReference type="PANTHER" id="PTHR24038:SF8">
    <property type="entry name" value="STABILIN-1"/>
    <property type="match status" value="1"/>
</dbReference>
<dbReference type="Gene3D" id="2.170.300.10">
    <property type="entry name" value="Tie2 ligand-binding domain superfamily"/>
    <property type="match status" value="2"/>
</dbReference>
<dbReference type="PROSITE" id="PS50026">
    <property type="entry name" value="EGF_3"/>
    <property type="match status" value="14"/>
</dbReference>
<organism evidence="16 17">
    <name type="scientific">Cirrhinus molitorella</name>
    <name type="common">mud carp</name>
    <dbReference type="NCBI Taxonomy" id="172907"/>
    <lineage>
        <taxon>Eukaryota</taxon>
        <taxon>Metazoa</taxon>
        <taxon>Chordata</taxon>
        <taxon>Craniata</taxon>
        <taxon>Vertebrata</taxon>
        <taxon>Euteleostomi</taxon>
        <taxon>Actinopterygii</taxon>
        <taxon>Neopterygii</taxon>
        <taxon>Teleostei</taxon>
        <taxon>Ostariophysi</taxon>
        <taxon>Cypriniformes</taxon>
        <taxon>Cyprinidae</taxon>
        <taxon>Labeoninae</taxon>
        <taxon>Labeonini</taxon>
        <taxon>Cirrhinus</taxon>
    </lineage>
</organism>
<evidence type="ECO:0000256" key="11">
    <source>
        <dbReference type="PROSITE-ProRule" id="PRU00323"/>
    </source>
</evidence>
<feature type="domain" description="EGF-like" evidence="13">
    <location>
        <begin position="1395"/>
        <end position="1432"/>
    </location>
</feature>
<feature type="domain" description="Link" evidence="15">
    <location>
        <begin position="2222"/>
        <end position="2315"/>
    </location>
</feature>
<dbReference type="SMART" id="SM00554">
    <property type="entry name" value="FAS1"/>
    <property type="match status" value="7"/>
</dbReference>
<feature type="domain" description="EGF-like" evidence="13">
    <location>
        <begin position="168"/>
        <end position="205"/>
    </location>
</feature>
<feature type="domain" description="FAS1" evidence="14">
    <location>
        <begin position="515"/>
        <end position="650"/>
    </location>
</feature>
<feature type="disulfide bond" evidence="10">
    <location>
        <begin position="1403"/>
        <end position="1420"/>
    </location>
</feature>
<feature type="disulfide bond" evidence="10">
    <location>
        <begin position="2055"/>
        <end position="2064"/>
    </location>
</feature>
<dbReference type="PROSITE" id="PS50213">
    <property type="entry name" value="FAS1"/>
    <property type="match status" value="7"/>
</dbReference>
<feature type="disulfide bond" evidence="10">
    <location>
        <begin position="195"/>
        <end position="204"/>
    </location>
</feature>
<feature type="domain" description="EGF-like" evidence="13">
    <location>
        <begin position="738"/>
        <end position="778"/>
    </location>
</feature>
<feature type="domain" description="EGF-like" evidence="13">
    <location>
        <begin position="1981"/>
        <end position="2021"/>
    </location>
</feature>
<feature type="disulfide bond" evidence="10">
    <location>
        <begin position="1422"/>
        <end position="1431"/>
    </location>
</feature>
<evidence type="ECO:0000259" key="13">
    <source>
        <dbReference type="PROSITE" id="PS50026"/>
    </source>
</evidence>
<evidence type="ECO:0000256" key="1">
    <source>
        <dbReference type="ARBA" id="ARBA00004479"/>
    </source>
</evidence>
<sequence>MDFPNHHGGDAVEEIRSFSGFEEADMSYLLVLGLMVLWTLHIQAVPNRCDAPFTVLHKTPCTSCAASAAVVCPRGFKKLTQNPDICKYVVQIGSRQVELSGCSHTCQVVTTVQHCCPGFWGSLCLPCPSLSGKICNGYGTCDPGNGTCVCNEGYTGFACQNCLNENTYGDHCRSECSCVHGKCNSGPDGDGECYCQPPYSGPKCDQVSSSCSNCPAFSYCKGDSTKALCECLPGYKKNGNACIGVCSPGICDANANCSFSGGKFQCECAKGFRGDGKHCVPINPCDTNNGGCPVESTGCEFTSPGNSKCVCLPGMESSDPSKGCTQKSACTPGSCHVSARCETNSDGTPSCRCNAQQIGDGRRCYGNLMERVLELDREGSQAGNLTGSVRFFEQACEFTLSQHGPFTAFIPAGQDPFQTLTGKSSSSVLNAVCKNHLILGQKVYSDLEGKDMWMYGGEKIRFKTKKHFILMRDPDVLFTVLESDIPASNGIIHVIDKPFTLAHIETSNNNMEFSSKTIGEIFREDDRFNRFLSLVDNCGALLPVRGSGPLTVFVPTNTAIDKSRDGSFMYMLNDAKPKLQTLLKHHMFSLAAVTVDQLASMSEITTMANEVLRINVSEDGRVFLGDKGVPLETKDIVASNGIIHLVDGLLVPSSIVPIMPHRCDINGSRISLGTCVRCSHLHETQCPPGSVELGDHVRGCSPVPDRRWSYSVYEEGCAKYCNITERTPQCCSGFYGPDCKPCIGGFQRPCYDKGTCFDGINGNGSCKCAPAFAGIACHLCSDPNKHGENCDEDCRCVHGVCDNRPGGMGVCRRGSCRDGFSGDLCDQTATPCNSDGVLEHCHIHAKCVYNNDQTMCVCLPGYEGDGFTCTETNPCLQPQRGGCDVNAGCIYNEGKVSCVCMEGWTGDGSLCVGINSCLSESRGGCHENAECTATGPGQNTCRCRKGFMGDGIVCKVVNPCLSDNGGCHSLATCKMKSPGIRECVCRSEYEGDGLTCYGNMLLELDGNSEFYNFNRFLLRHKVIDSDSRVTALVPSKAAFKNLSDSEESFWFDHYRLPHLLQVHFLDGIYTSEDLQQLVGKTVQTLGKTKWEVQSNGRELMIGNATILAPDLKAINGCIHIIDTILRPALSDFPPPPPSLMKLLNDTPEFSLFRQAALLYNLENSIPTRDYTIFVPYDSAIQEYLKITNSTQLSLDIIKYHVILGEQLFLEHLGDGLFKNTFLGNGTQIMFFVDIDNQTMANDVPMNGSFTETRHGTVFGIPRVLDLRKNHCSKDVILKISGRCVDCNTEPKCLYNAKPIQPKFPQNMKSNCKYRTRVGKKRVSVPGCHMDCLRTTKDHSCCPGYFGHDCSKCPGTVDNWCSNNGQCKDGLHGSGECLCNEGFHGTACEMCEPGRYGKDCKSECHCEHGKCLDGMEGNGQCICFKGWKGVNCSVVVVNDACGGICDINANCISGGSGAPPTCSCTAGYKGNGTFCKEFDPCATNNGGCSINANCTKTSPGERSCACKAGYVGDGVVCLEMDACLVDNGGCDKNALCMKTGPNRVACACKSGFLSIGHRCLAVNPCRKDNGGCSINAYCKYLGEGERNCSCYIGYKGDGFKCAGTVSREILRMPEAAWLRRHVGVMRVRDLYSQGPFTVFVPHADYVANVSTLQVEKWTNTSHSSDLLRYHIVSCEELRESDLKSVKEVVTSSGYKLRFSVRDGVVYINDNTKIITSDVECSNGVVHFIDKVLLPYDLTGKAEISTELNITAAAKQYGFKIFSKLLQDAELMNVVLHRPFHPFTMFWPTDDVFNKLPEDRKKWLYSEDHRDKLQAYLKAHMVRDQRVVAVALPAEKRMETLFGSELTFSCNKDLIGDILINGNNARVVVRNMLFDSGIAHGIDQLLEPPGIGARCDNFTSIEVKGLCGSCGVPPRCPIGSEDTNRTSICRRPYSPYMYRRPSYYGLYSYGYGYNSYRDWLGCNRICTKMTWSVKCCKNHFGRDCQVCPGGLEAPCGKHGDCDDGQTGTGMCKCHKGFTGTGCELCVSNHFGPNCTVCNCTSQGKCDSGIDSDGSCFCQEGWTGKYCESKIVVKPICSPACDLNAVCLPENQCECVPPYTGNGINCTAPDLCSEYNGGCDESADCLQTGINITCSCQTGYTGDGHICLPINRCVEEANGGCSDFAECLFTGPNERLCLCLPGYVGNGIQCLEEVVPPVDRCLEDNGGCDGKATCKDLHFHTKTAGVFHLRSPQGKYKMNFSQAQESCEAEGATLATFKQLSDAQQLGMHLCVAGWMDGKKAGYPIRFPSTKCGDNHVGIVLYKEPVNASWSYDAYCYRMSEVSCECKPGYVGSGEFCNGDLASVVATTSNFSVFYTTLLKYAEDGEEGKNLLKSLADKSLNITVFVPHNDGFSANKTLSWRDLQYHIASVNSLHYFEDLKHNATIPSRLGSDIVVTVPSNSTVQAQDSQPQKLVNKKVILAWNIPAINGLIHVIDGPFRAPPVPVPAVSPISQSSSVAVTTVLIVFAIVGIVAGLVYYVLKHKNDAFRFQYFKNDDEDDASTKGGGNPALVSIPNPLYSGYRAFAEPFGDSAATDTPNLMD</sequence>
<feature type="disulfide bond" evidence="11">
    <location>
        <begin position="2244"/>
        <end position="2313"/>
    </location>
</feature>
<feature type="domain" description="EGF-like" evidence="13">
    <location>
        <begin position="913"/>
        <end position="955"/>
    </location>
</feature>
<feature type="domain" description="EGF-like" evidence="13">
    <location>
        <begin position="871"/>
        <end position="912"/>
    </location>
</feature>
<feature type="domain" description="EGF-like" evidence="13">
    <location>
        <begin position="2105"/>
        <end position="2145"/>
    </location>
</feature>
<accession>A0ABR3LHT9</accession>
<dbReference type="Gene3D" id="2.30.180.10">
    <property type="entry name" value="FAS1 domain"/>
    <property type="match status" value="7"/>
</dbReference>
<evidence type="ECO:0000256" key="2">
    <source>
        <dbReference type="ARBA" id="ARBA00022536"/>
    </source>
</evidence>
<keyword evidence="4 12" id="KW-1133">Transmembrane helix</keyword>
<feature type="domain" description="EGF-like" evidence="13">
    <location>
        <begin position="1476"/>
        <end position="1517"/>
    </location>
</feature>
<keyword evidence="6 10" id="KW-1015">Disulfide bond</keyword>
<feature type="transmembrane region" description="Helical" evidence="12">
    <location>
        <begin position="2494"/>
        <end position="2517"/>
    </location>
</feature>
<feature type="disulfide bond" evidence="11">
    <location>
        <begin position="2268"/>
        <end position="2289"/>
    </location>
</feature>
<feature type="disulfide bond" evidence="10">
    <location>
        <begin position="768"/>
        <end position="777"/>
    </location>
</feature>
<dbReference type="Gene3D" id="3.10.100.10">
    <property type="entry name" value="Mannose-Binding Protein A, subunit A"/>
    <property type="match status" value="1"/>
</dbReference>
<dbReference type="InterPro" id="IPR016186">
    <property type="entry name" value="C-type_lectin-like/link_sf"/>
</dbReference>
<evidence type="ECO:0000256" key="5">
    <source>
        <dbReference type="ARBA" id="ARBA00023136"/>
    </source>
</evidence>
<dbReference type="SMART" id="SM00445">
    <property type="entry name" value="LINK"/>
    <property type="match status" value="1"/>
</dbReference>
<name>A0ABR3LHT9_9TELE</name>
<feature type="domain" description="FAS1" evidence="14">
    <location>
        <begin position="1601"/>
        <end position="1731"/>
    </location>
</feature>
<keyword evidence="3 12" id="KW-0812">Transmembrane</keyword>
<evidence type="ECO:0000256" key="8">
    <source>
        <dbReference type="ARBA" id="ARBA00023180"/>
    </source>
</evidence>
<dbReference type="Pfam" id="PF24887">
    <property type="entry name" value="EGF_STAB1-2"/>
    <property type="match status" value="2"/>
</dbReference>
<reference evidence="16 17" key="1">
    <citation type="submission" date="2023-09" db="EMBL/GenBank/DDBJ databases">
        <authorList>
            <person name="Wang M."/>
        </authorList>
    </citation>
    <scope>NUCLEOTIDE SEQUENCE [LARGE SCALE GENOMIC DNA]</scope>
    <source>
        <strain evidence="16">GT-2023</strain>
        <tissue evidence="16">Liver</tissue>
    </source>
</reference>
<dbReference type="PROSITE" id="PS00022">
    <property type="entry name" value="EGF_1"/>
    <property type="match status" value="7"/>
</dbReference>
<evidence type="ECO:0008006" key="18">
    <source>
        <dbReference type="Google" id="ProtNLM"/>
    </source>
</evidence>
<keyword evidence="9" id="KW-0424">Laminin EGF-like domain</keyword>
<comment type="caution">
    <text evidence="16">The sequence shown here is derived from an EMBL/GenBank/DDBJ whole genome shotgun (WGS) entry which is preliminary data.</text>
</comment>
<evidence type="ECO:0000256" key="7">
    <source>
        <dbReference type="ARBA" id="ARBA00023170"/>
    </source>
</evidence>
<dbReference type="SUPFAM" id="SSF57196">
    <property type="entry name" value="EGF/Laminin"/>
    <property type="match status" value="3"/>
</dbReference>
<gene>
    <name evidence="16" type="ORF">QQF64_019402</name>
</gene>
<feature type="domain" description="EGF-like" evidence="13">
    <location>
        <begin position="833"/>
        <end position="868"/>
    </location>
</feature>
<keyword evidence="5 12" id="KW-0472">Membrane</keyword>
<feature type="domain" description="EGF-like" evidence="13">
    <location>
        <begin position="1348"/>
        <end position="1388"/>
    </location>
</feature>
<feature type="domain" description="EGF-like" evidence="13">
    <location>
        <begin position="2028"/>
        <end position="2065"/>
    </location>
</feature>
<dbReference type="InterPro" id="IPR000538">
    <property type="entry name" value="Link_dom"/>
</dbReference>
<feature type="domain" description="EGF-like" evidence="13">
    <location>
        <begin position="2146"/>
        <end position="2188"/>
    </location>
</feature>
<feature type="domain" description="EGF-like" evidence="13">
    <location>
        <begin position="243"/>
        <end position="280"/>
    </location>
</feature>
<dbReference type="InterPro" id="IPR002049">
    <property type="entry name" value="LE_dom"/>
</dbReference>
<evidence type="ECO:0000256" key="4">
    <source>
        <dbReference type="ARBA" id="ARBA00022989"/>
    </source>
</evidence>
<proteinExistence type="predicted"/>
<dbReference type="InterPro" id="IPR016187">
    <property type="entry name" value="CTDL_fold"/>
</dbReference>
<keyword evidence="17" id="KW-1185">Reference proteome</keyword>
<evidence type="ECO:0000313" key="16">
    <source>
        <dbReference type="EMBL" id="KAL1251606.1"/>
    </source>
</evidence>